<dbReference type="GO" id="GO:0005829">
    <property type="term" value="C:cytosol"/>
    <property type="evidence" value="ECO:0007669"/>
    <property type="project" value="TreeGrafter"/>
</dbReference>
<dbReference type="GO" id="GO:0008422">
    <property type="term" value="F:beta-glucosidase activity"/>
    <property type="evidence" value="ECO:0007669"/>
    <property type="project" value="UniProtKB-EC"/>
</dbReference>
<dbReference type="PANTHER" id="PTHR10353:SF36">
    <property type="entry name" value="LP05116P"/>
    <property type="match status" value="1"/>
</dbReference>
<evidence type="ECO:0000256" key="4">
    <source>
        <dbReference type="ARBA" id="ARBA00023295"/>
    </source>
</evidence>
<evidence type="ECO:0000313" key="9">
    <source>
        <dbReference type="Proteomes" id="UP001144297"/>
    </source>
</evidence>
<proteinExistence type="inferred from homology"/>
<dbReference type="Pfam" id="PF00232">
    <property type="entry name" value="Glyco_hydro_1"/>
    <property type="match status" value="1"/>
</dbReference>
<reference evidence="8" key="1">
    <citation type="submission" date="2022-12" db="EMBL/GenBank/DDBJ databases">
        <title>Reference genome sequencing for broad-spectrum identification of bacterial and archaeal isolates by mass spectrometry.</title>
        <authorList>
            <person name="Sekiguchi Y."/>
            <person name="Tourlousse D.M."/>
        </authorList>
    </citation>
    <scope>NUCLEOTIDE SEQUENCE</scope>
    <source>
        <strain evidence="8">TSL-P1</strain>
    </source>
</reference>
<evidence type="ECO:0000256" key="7">
    <source>
        <dbReference type="RuleBase" id="RU004468"/>
    </source>
</evidence>
<evidence type="ECO:0000256" key="6">
    <source>
        <dbReference type="RuleBase" id="RU003690"/>
    </source>
</evidence>
<dbReference type="SUPFAM" id="SSF51445">
    <property type="entry name" value="(Trans)glycosidases"/>
    <property type="match status" value="1"/>
</dbReference>
<evidence type="ECO:0000256" key="1">
    <source>
        <dbReference type="ARBA" id="ARBA00010838"/>
    </source>
</evidence>
<feature type="active site" description="Nucleophile" evidence="5">
    <location>
        <position position="347"/>
    </location>
</feature>
<dbReference type="Proteomes" id="UP001144297">
    <property type="component" value="Unassembled WGS sequence"/>
</dbReference>
<keyword evidence="9" id="KW-1185">Reference proteome</keyword>
<gene>
    <name evidence="8" type="ORF">TISLANDTSLP1_05340</name>
</gene>
<dbReference type="InterPro" id="IPR017853">
    <property type="entry name" value="GH"/>
</dbReference>
<dbReference type="InterPro" id="IPR001360">
    <property type="entry name" value="Glyco_hydro_1"/>
</dbReference>
<organism evidence="8 9">
    <name type="scientific">Thermodesulfovibrio yellowstonii</name>
    <dbReference type="NCBI Taxonomy" id="28262"/>
    <lineage>
        <taxon>Bacteria</taxon>
        <taxon>Pseudomonadati</taxon>
        <taxon>Nitrospirota</taxon>
        <taxon>Thermodesulfovibrionia</taxon>
        <taxon>Thermodesulfovibrionales</taxon>
        <taxon>Thermodesulfovibrionaceae</taxon>
        <taxon>Thermodesulfovibrio</taxon>
    </lineage>
</organism>
<evidence type="ECO:0000256" key="5">
    <source>
        <dbReference type="PROSITE-ProRule" id="PRU10055"/>
    </source>
</evidence>
<protein>
    <recommendedName>
        <fullName evidence="2">beta-glucosidase</fullName>
        <ecNumber evidence="2">3.2.1.21</ecNumber>
    </recommendedName>
</protein>
<accession>A0A9W6GFB3</accession>
<dbReference type="PANTHER" id="PTHR10353">
    <property type="entry name" value="GLYCOSYL HYDROLASE"/>
    <property type="match status" value="1"/>
</dbReference>
<dbReference type="PROSITE" id="PS00572">
    <property type="entry name" value="GLYCOSYL_HYDROL_F1_1"/>
    <property type="match status" value="1"/>
</dbReference>
<dbReference type="GO" id="GO:0016052">
    <property type="term" value="P:carbohydrate catabolic process"/>
    <property type="evidence" value="ECO:0007669"/>
    <property type="project" value="TreeGrafter"/>
</dbReference>
<evidence type="ECO:0000256" key="2">
    <source>
        <dbReference type="ARBA" id="ARBA00012744"/>
    </source>
</evidence>
<dbReference type="PROSITE" id="PS00653">
    <property type="entry name" value="GLYCOSYL_HYDROL_F1_2"/>
    <property type="match status" value="1"/>
</dbReference>
<dbReference type="EMBL" id="BSDX01000001">
    <property type="protein sequence ID" value="GLI52841.1"/>
    <property type="molecule type" value="Genomic_DNA"/>
</dbReference>
<comment type="similarity">
    <text evidence="1 6">Belongs to the glycosyl hydrolase 1 family.</text>
</comment>
<name>A0A9W6GFB3_9BACT</name>
<comment type="caution">
    <text evidence="8">The sequence shown here is derived from an EMBL/GenBank/DDBJ whole genome shotgun (WGS) entry which is preliminary data.</text>
</comment>
<dbReference type="Gene3D" id="3.20.20.80">
    <property type="entry name" value="Glycosidases"/>
    <property type="match status" value="1"/>
</dbReference>
<keyword evidence="4 7" id="KW-0326">Glycosidase</keyword>
<dbReference type="InterPro" id="IPR033132">
    <property type="entry name" value="GH_1_N_CS"/>
</dbReference>
<dbReference type="PRINTS" id="PR00131">
    <property type="entry name" value="GLHYDRLASE1"/>
</dbReference>
<dbReference type="InterPro" id="IPR018120">
    <property type="entry name" value="Glyco_hydro_1_AS"/>
</dbReference>
<evidence type="ECO:0000313" key="8">
    <source>
        <dbReference type="EMBL" id="GLI52841.1"/>
    </source>
</evidence>
<keyword evidence="3 7" id="KW-0378">Hydrolase</keyword>
<sequence length="431" mass="50986">MQLKVSTGKEQQFISQSRITAKNKKFLWGVATSAFQLEGSPYADWATWDSIFNLNPKVTNHYELYREDIKLIKNLGVNAYRFSIEWSRIQPSENYWNKEVVKHYQKIIDLLNENNITPMVTIHHFTHPVWFITKYPWHKRKSIEKFNEYVERLIETIKGVDYWITFNEPYLLILGGYLEGCVPPGYKDLDLAIKALKNILICHSNAYELIHIKNKNAMVSIAHNMAVFAPWIKWNPFDRILSKIAKKFYNQSIIEGFMDGKITLPLPFRKKIEIEVPIKEKIDFFGINYYTRVHMRFNPLKKLFVEFRHKDIDGLGLTDMGWEIYPKGLKKVLRYASKLHVPLIITENGIATKDDNKKIKYIKHHVDVIENAITEGIDVWGYFYWSLIDNYEWLHGVDARFGLYRVDFKTYRRIPTKAAAFYSYIITSRNF</sequence>
<dbReference type="AlphaFoldDB" id="A0A9W6GFB3"/>
<evidence type="ECO:0000256" key="3">
    <source>
        <dbReference type="ARBA" id="ARBA00022801"/>
    </source>
</evidence>
<dbReference type="EC" id="3.2.1.21" evidence="2"/>